<reference evidence="3 4" key="1">
    <citation type="submission" date="2018-06" db="EMBL/GenBank/DDBJ databases">
        <title>The draft genome sequence of Crocinitomix sp. SM1701.</title>
        <authorList>
            <person name="Zhang X."/>
        </authorList>
    </citation>
    <scope>NUCLEOTIDE SEQUENCE [LARGE SCALE GENOMIC DNA]</scope>
    <source>
        <strain evidence="3 4">SM1701</strain>
    </source>
</reference>
<comment type="caution">
    <text evidence="3">The sequence shown here is derived from an EMBL/GenBank/DDBJ whole genome shotgun (WGS) entry which is preliminary data.</text>
</comment>
<evidence type="ECO:0000313" key="4">
    <source>
        <dbReference type="Proteomes" id="UP000249248"/>
    </source>
</evidence>
<evidence type="ECO:0000259" key="2">
    <source>
        <dbReference type="PROSITE" id="PS50093"/>
    </source>
</evidence>
<evidence type="ECO:0000313" key="3">
    <source>
        <dbReference type="EMBL" id="PZE17357.1"/>
    </source>
</evidence>
<feature type="domain" description="PKD" evidence="2">
    <location>
        <begin position="1154"/>
        <end position="1190"/>
    </location>
</feature>
<dbReference type="InterPro" id="IPR026341">
    <property type="entry name" value="T9SS_type_B"/>
</dbReference>
<dbReference type="Proteomes" id="UP000249248">
    <property type="component" value="Unassembled WGS sequence"/>
</dbReference>
<evidence type="ECO:0000256" key="1">
    <source>
        <dbReference type="SAM" id="SignalP"/>
    </source>
</evidence>
<dbReference type="PROSITE" id="PS50093">
    <property type="entry name" value="PKD"/>
    <property type="match status" value="7"/>
</dbReference>
<feature type="domain" description="PKD" evidence="2">
    <location>
        <begin position="893"/>
        <end position="951"/>
    </location>
</feature>
<feature type="domain" description="PKD" evidence="2">
    <location>
        <begin position="969"/>
        <end position="1016"/>
    </location>
</feature>
<dbReference type="SMART" id="SM00089">
    <property type="entry name" value="PKD"/>
    <property type="match status" value="10"/>
</dbReference>
<dbReference type="NCBIfam" id="TIGR04131">
    <property type="entry name" value="Bac_Flav_CTERM"/>
    <property type="match status" value="1"/>
</dbReference>
<gene>
    <name evidence="3" type="ORF">DNU06_08790</name>
</gene>
<feature type="domain" description="PKD" evidence="2">
    <location>
        <begin position="97"/>
        <end position="172"/>
    </location>
</feature>
<dbReference type="OrthoDB" id="7794186at2"/>
<feature type="domain" description="PKD" evidence="2">
    <location>
        <begin position="630"/>
        <end position="688"/>
    </location>
</feature>
<sequence>MKFLKELLLCLFFATFYNQSVYAQTSDINEGCLPLAINFTAPAGSSTFFWEFGDGSTANIANPSNTYITAGTFTVNFREVAGGPIIGNITIDVYPTPIPTFTLNNEQGCAPLNVSFNNTTVLNNGITITSLSWVFSNGGNTTGTNPVYFFPSAGSYDVSLSLVTNLASCNASLQYNNVINSSTPPNVSFLTSPNPPMGCVSPLNVNFQNTSTSLWGPLTYAWDFGNTNTATTTNPQGQQFTTGQSQVVLVATDTNGCADSSFTMVNVGEPLASFEISDTICINTLANIVNLSSPGLYNWSTDPSGTFVFTGGAQVSFNSGGYHDITLTISGACPKDTTITVFVEDIDPSFTSTPDFACQEPMLIQYTPTDLNAASYLWTVADTLLTTTTPLFSYTTGDTNAYSINGEIIITTTLQMTTAFGCVGVAVQVDTLNKPNAIIIPDVVDGCVPLSVEFNDSSASFSDITNWEWHFGDGTVVTSATDQNQSHTYTSTGEFNAFLIITNANGCKDTSYFVTIAVGDVLTPNFSVSNTDICPGESILFTDITAGPLADSVDAWHYYSEDARQFSCFDVANPSWSYYHESGPQDVTMVVGFNGCYSQTTQTALINVKGPIADFKYSIDCDTPLDVLFESTSQDATTLSWSFDDLTTSTALSPTHTFANSGDYYVKLVASNASTGCADDSITFLVQARNLSAAIAYDTLWCAGTEFTIDASNSVDVFESCNMGYTWFFSDSTMRPLMTEKPIDSVLFNQPGMNEVMLVVRDIHNCKDTAWAFVNTYGVTPIISMSDSSICTPDTLNFISLSYADTTIASWIWNFPDNDSAFVENPTHIFVPDSNVVGNVPVGLEITDVLGCKTKTTLNLDIYKPVSTITVPDITICSGTTVQFQASDFTTYGSSLTYEWDFDDSNTSTIQNPLNTFVQAGEYHVNMAIAEIASGCLDTSSIIITVADYPVADFSSSVDSILFVCPDDNVIFTNTSTAINAASYSWDFGNGLNSSIINPGTVFDTNGTYTVQLIVTLNSPFGCSDTINKLIMVQQPSGDFMTDLGLDTICRLGIVTFDITDSISVGDYYWDFGDGKGAGAVSPVSNQYTFVPPGGQTLAKLIMTNVDGSCPLTRTKPINIFDVKADFIRNGNDIDTAICPMPYPLQNNANNANSYYWDFGDGQTSTLENPGAHNYDTTGTFDVLLGIKNNTLTCTDTIVKSIIIYPNPIIELQGDTICEGDFASVMNLVTDTSYSYVWTSDPVFLVNNANTQIVNDKPTSNTNYYLTVTNAYGCTVSDFTSVKVYNPINIPDFDTTIVIGDSIFLPMPYDGTHYTIIWDPSNGLSCLECPNPFVQPLVQTSYQLVITDEIGCFTDEALYVIKIHPETFISLPTTFTPNGDGNNDLIYVEGWGIKELMEYKIFNRWGELIFETDDINVGWDGYYKGMLQNNDVYLVQVKAMTWRNEQKSYESYINLMR</sequence>
<dbReference type="Pfam" id="PF13585">
    <property type="entry name" value="CHU_C"/>
    <property type="match status" value="1"/>
</dbReference>
<dbReference type="EMBL" id="QKSB01000004">
    <property type="protein sequence ID" value="PZE17357.1"/>
    <property type="molecule type" value="Genomic_DNA"/>
</dbReference>
<dbReference type="InterPro" id="IPR000601">
    <property type="entry name" value="PKD_dom"/>
</dbReference>
<keyword evidence="4" id="KW-1185">Reference proteome</keyword>
<feature type="signal peptide" evidence="1">
    <location>
        <begin position="1"/>
        <end position="23"/>
    </location>
</feature>
<accession>A0A2W1MZL6</accession>
<dbReference type="InterPro" id="IPR035986">
    <property type="entry name" value="PKD_dom_sf"/>
</dbReference>
<dbReference type="Pfam" id="PF18911">
    <property type="entry name" value="PKD_4"/>
    <property type="match status" value="6"/>
</dbReference>
<feature type="chain" id="PRO_5015992065" description="PKD domain-containing protein" evidence="1">
    <location>
        <begin position="24"/>
        <end position="1457"/>
    </location>
</feature>
<organism evidence="3 4">
    <name type="scientific">Putridiphycobacter roseus</name>
    <dbReference type="NCBI Taxonomy" id="2219161"/>
    <lineage>
        <taxon>Bacteria</taxon>
        <taxon>Pseudomonadati</taxon>
        <taxon>Bacteroidota</taxon>
        <taxon>Flavobacteriia</taxon>
        <taxon>Flavobacteriales</taxon>
        <taxon>Crocinitomicaceae</taxon>
        <taxon>Putridiphycobacter</taxon>
    </lineage>
</organism>
<dbReference type="SUPFAM" id="SSF49299">
    <property type="entry name" value="PKD domain"/>
    <property type="match status" value="9"/>
</dbReference>
<name>A0A2W1MZL6_9FLAO</name>
<dbReference type="Gene3D" id="2.60.40.10">
    <property type="entry name" value="Immunoglobulins"/>
    <property type="match status" value="9"/>
</dbReference>
<protein>
    <recommendedName>
        <fullName evidence="2">PKD domain-containing protein</fullName>
    </recommendedName>
</protein>
<proteinExistence type="predicted"/>
<dbReference type="InterPro" id="IPR022409">
    <property type="entry name" value="PKD/Chitinase_dom"/>
</dbReference>
<feature type="domain" description="PKD" evidence="2">
    <location>
        <begin position="435"/>
        <end position="518"/>
    </location>
</feature>
<keyword evidence="1" id="KW-0732">Signal</keyword>
<dbReference type="RefSeq" id="WP_111062882.1">
    <property type="nucleotide sequence ID" value="NZ_JBHUCU010000016.1"/>
</dbReference>
<dbReference type="InterPro" id="IPR013783">
    <property type="entry name" value="Ig-like_fold"/>
</dbReference>
<feature type="domain" description="PKD" evidence="2">
    <location>
        <begin position="42"/>
        <end position="77"/>
    </location>
</feature>
<dbReference type="CDD" id="cd00146">
    <property type="entry name" value="PKD"/>
    <property type="match status" value="3"/>
</dbReference>